<name>A0A9W4DIW1_9ACTN</name>
<sequence>MIDQEHYDYQRLSGARILLEGVDLRPGVEPTDIAARKALVEPMIRALWDLWERGGRALHEVAAELYAAADLMESGQDAPLKGITGTPEVLREIAEYVATWNVGSSARVAHATPTSVELAFRVPQLLDMLVVYYGQDGLALEDDSLSPREGLQLAVASYHPLCLWWLPHMAAECQEALAVFQTEEALERFFEVEHAVGTPGLPWLEWLPLIIDVFGEHMRAHHPPRWVHTSR</sequence>
<keyword evidence="2" id="KW-1185">Reference proteome</keyword>
<reference evidence="1" key="1">
    <citation type="submission" date="2021-05" db="EMBL/GenBank/DDBJ databases">
        <authorList>
            <person name="Arsene-Ploetze F."/>
        </authorList>
    </citation>
    <scope>NUCLEOTIDE SEQUENCE</scope>
    <source>
        <strain evidence="1">DSM 42138</strain>
    </source>
</reference>
<gene>
    <name evidence="1" type="ORF">SCOCK_150178</name>
</gene>
<dbReference type="RefSeq" id="WP_251486334.1">
    <property type="nucleotide sequence ID" value="NZ_CAJSLV010000043.1"/>
</dbReference>
<evidence type="ECO:0000313" key="2">
    <source>
        <dbReference type="Proteomes" id="UP001152519"/>
    </source>
</evidence>
<protein>
    <submittedName>
        <fullName evidence="1">Uncharacterized protein</fullName>
    </submittedName>
</protein>
<dbReference type="EMBL" id="CAJSLV010000043">
    <property type="protein sequence ID" value="CAG6392206.1"/>
    <property type="molecule type" value="Genomic_DNA"/>
</dbReference>
<comment type="caution">
    <text evidence="1">The sequence shown here is derived from an EMBL/GenBank/DDBJ whole genome shotgun (WGS) entry which is preliminary data.</text>
</comment>
<proteinExistence type="predicted"/>
<dbReference type="Proteomes" id="UP001152519">
    <property type="component" value="Unassembled WGS sequence"/>
</dbReference>
<accession>A0A9W4DIW1</accession>
<evidence type="ECO:0000313" key="1">
    <source>
        <dbReference type="EMBL" id="CAG6392206.1"/>
    </source>
</evidence>
<dbReference type="AlphaFoldDB" id="A0A9W4DIW1"/>
<organism evidence="1 2">
    <name type="scientific">Actinacidiphila cocklensis</name>
    <dbReference type="NCBI Taxonomy" id="887465"/>
    <lineage>
        <taxon>Bacteria</taxon>
        <taxon>Bacillati</taxon>
        <taxon>Actinomycetota</taxon>
        <taxon>Actinomycetes</taxon>
        <taxon>Kitasatosporales</taxon>
        <taxon>Streptomycetaceae</taxon>
        <taxon>Actinacidiphila</taxon>
    </lineage>
</organism>